<keyword evidence="3" id="KW-0479">Metal-binding</keyword>
<feature type="binding site" evidence="3">
    <location>
        <position position="110"/>
    </location>
    <ligand>
        <name>Mg(2+)</name>
        <dbReference type="ChEBI" id="CHEBI:18420"/>
    </ligand>
</feature>
<evidence type="ECO:0000259" key="5">
    <source>
        <dbReference type="Pfam" id="PF17837"/>
    </source>
</evidence>
<evidence type="ECO:0000313" key="7">
    <source>
        <dbReference type="Proteomes" id="UP000579523"/>
    </source>
</evidence>
<accession>A0A7W7LYI7</accession>
<evidence type="ECO:0000313" key="6">
    <source>
        <dbReference type="EMBL" id="MBB4898559.1"/>
    </source>
</evidence>
<evidence type="ECO:0000259" key="4">
    <source>
        <dbReference type="Pfam" id="PF01648"/>
    </source>
</evidence>
<gene>
    <name evidence="6" type="ORF">FHS37_002617</name>
</gene>
<dbReference type="PRINTS" id="PR01399">
    <property type="entry name" value="ENTSNTHTASED"/>
</dbReference>
<feature type="binding site" evidence="2">
    <location>
        <position position="42"/>
    </location>
    <ligand>
        <name>CoA</name>
        <dbReference type="ChEBI" id="CHEBI:57287"/>
    </ligand>
</feature>
<dbReference type="PANTHER" id="PTHR38096">
    <property type="entry name" value="ENTEROBACTIN SYNTHASE COMPONENT D"/>
    <property type="match status" value="1"/>
</dbReference>
<feature type="binding site" evidence="2">
    <location>
        <begin position="86"/>
        <end position="87"/>
    </location>
    <ligand>
        <name>CoA</name>
        <dbReference type="ChEBI" id="CHEBI:57287"/>
    </ligand>
</feature>
<feature type="binding site" evidence="3">
    <location>
        <position position="109"/>
    </location>
    <ligand>
        <name>Mg(2+)</name>
        <dbReference type="ChEBI" id="CHEBI:18420"/>
    </ligand>
</feature>
<dbReference type="GO" id="GO:0009366">
    <property type="term" value="C:enterobactin synthetase complex"/>
    <property type="evidence" value="ECO:0007669"/>
    <property type="project" value="InterPro"/>
</dbReference>
<dbReference type="RefSeq" id="WP_184820458.1">
    <property type="nucleotide sequence ID" value="NZ_BMTK01000010.1"/>
</dbReference>
<keyword evidence="7" id="KW-1185">Reference proteome</keyword>
<dbReference type="Pfam" id="PF01648">
    <property type="entry name" value="ACPS"/>
    <property type="match status" value="1"/>
</dbReference>
<dbReference type="InterPro" id="IPR003542">
    <property type="entry name" value="Enbac_synth_compD-like"/>
</dbReference>
<keyword evidence="3" id="KW-0460">Magnesium</keyword>
<dbReference type="InterPro" id="IPR008278">
    <property type="entry name" value="4-PPantetheinyl_Trfase_dom"/>
</dbReference>
<evidence type="ECO:0000256" key="3">
    <source>
        <dbReference type="PIRSR" id="PIRSR603542-2"/>
    </source>
</evidence>
<feature type="domain" description="4'-phosphopantetheinyl transferase N-terminal" evidence="5">
    <location>
        <begin position="31"/>
        <end position="97"/>
    </location>
</feature>
<keyword evidence="1 6" id="KW-0808">Transferase</keyword>
<dbReference type="GO" id="GO:0005886">
    <property type="term" value="C:plasma membrane"/>
    <property type="evidence" value="ECO:0007669"/>
    <property type="project" value="TreeGrafter"/>
</dbReference>
<feature type="binding site" evidence="2">
    <location>
        <position position="152"/>
    </location>
    <ligand>
        <name>CoA</name>
        <dbReference type="ChEBI" id="CHEBI:57287"/>
    </ligand>
</feature>
<dbReference type="AlphaFoldDB" id="A0A7W7LYI7"/>
<organism evidence="6 7">
    <name type="scientific">Streptomyces griseomycini</name>
    <dbReference type="NCBI Taxonomy" id="66895"/>
    <lineage>
        <taxon>Bacteria</taxon>
        <taxon>Bacillati</taxon>
        <taxon>Actinomycetota</taxon>
        <taxon>Actinomycetes</taxon>
        <taxon>Kitasatosporales</taxon>
        <taxon>Streptomycetaceae</taxon>
        <taxon>Streptomyces</taxon>
    </lineage>
</organism>
<dbReference type="SUPFAM" id="SSF56214">
    <property type="entry name" value="4'-phosphopantetheinyl transferase"/>
    <property type="match status" value="1"/>
</dbReference>
<name>A0A7W7LYI7_9ACTN</name>
<dbReference type="GO" id="GO:0008897">
    <property type="term" value="F:holo-[acyl-carrier-protein] synthase activity"/>
    <property type="evidence" value="ECO:0007669"/>
    <property type="project" value="InterPro"/>
</dbReference>
<dbReference type="InterPro" id="IPR041354">
    <property type="entry name" value="4PPT_N"/>
</dbReference>
<dbReference type="Proteomes" id="UP000579523">
    <property type="component" value="Unassembled WGS sequence"/>
</dbReference>
<evidence type="ECO:0000256" key="1">
    <source>
        <dbReference type="ARBA" id="ARBA00022679"/>
    </source>
</evidence>
<feature type="domain" description="4'-phosphopantetheinyl transferase" evidence="4">
    <location>
        <begin position="105"/>
        <end position="184"/>
    </location>
</feature>
<dbReference type="EMBL" id="JACHJI010000004">
    <property type="protein sequence ID" value="MBB4898559.1"/>
    <property type="molecule type" value="Genomic_DNA"/>
</dbReference>
<feature type="binding site" evidence="2">
    <location>
        <position position="156"/>
    </location>
    <ligand>
        <name>CoA</name>
        <dbReference type="ChEBI" id="CHEBI:57287"/>
    </ligand>
</feature>
<reference evidence="6 7" key="1">
    <citation type="submission" date="2020-08" db="EMBL/GenBank/DDBJ databases">
        <title>Genomic Encyclopedia of Type Strains, Phase III (KMG-III): the genomes of soil and plant-associated and newly described type strains.</title>
        <authorList>
            <person name="Whitman W."/>
        </authorList>
    </citation>
    <scope>NUCLEOTIDE SEQUENCE [LARGE SCALE GENOMIC DNA]</scope>
    <source>
        <strain evidence="6 7">CECT 3273</strain>
    </source>
</reference>
<evidence type="ECO:0000256" key="2">
    <source>
        <dbReference type="PIRSR" id="PIRSR603542-1"/>
    </source>
</evidence>
<comment type="caution">
    <text evidence="6">The sequence shown here is derived from an EMBL/GenBank/DDBJ whole genome shotgun (WGS) entry which is preliminary data.</text>
</comment>
<dbReference type="GO" id="GO:0009239">
    <property type="term" value="P:enterobactin biosynthetic process"/>
    <property type="evidence" value="ECO:0007669"/>
    <property type="project" value="InterPro"/>
</dbReference>
<proteinExistence type="predicted"/>
<comment type="cofactor">
    <cofactor evidence="3">
        <name>Mg(2+)</name>
        <dbReference type="ChEBI" id="CHEBI:18420"/>
    </cofactor>
</comment>
<dbReference type="PANTHER" id="PTHR38096:SF1">
    <property type="entry name" value="ENTEROBACTIN SYNTHASE COMPONENT D"/>
    <property type="match status" value="1"/>
</dbReference>
<sequence length="233" mass="24802">MIDDLVPGGVELCEAYGDAGPEATACLFPAEQAVVRGVSEERRREFTTVRGCARRALARLGIPSEPLVPDVSGAPRWPRGTVGSLTHCPGYRAAVAARAGEYAALGIDAEPAAPLPAVVAARILPDAERRSADDLRTALGVPADRLVFCAKEASYKAFSPWLGRRYGLRDFAVRPRADGSFRGVVPGGRHRFEGRWAVRSGYFVVVVCLASAQWSGLLATGVSRGSGWQQAVI</sequence>
<protein>
    <submittedName>
        <fullName evidence="6">4'-phosphopantetheinyl transferase EntD</fullName>
    </submittedName>
</protein>
<dbReference type="Pfam" id="PF17837">
    <property type="entry name" value="4PPT_N"/>
    <property type="match status" value="1"/>
</dbReference>
<feature type="binding site" evidence="2">
    <location>
        <position position="108"/>
    </location>
    <ligand>
        <name>CoA</name>
        <dbReference type="ChEBI" id="CHEBI:57287"/>
    </ligand>
</feature>
<feature type="binding site" evidence="2">
    <location>
        <position position="50"/>
    </location>
    <ligand>
        <name>CoA</name>
        <dbReference type="ChEBI" id="CHEBI:57287"/>
    </ligand>
</feature>
<dbReference type="GO" id="GO:0000287">
    <property type="term" value="F:magnesium ion binding"/>
    <property type="evidence" value="ECO:0007669"/>
    <property type="project" value="InterPro"/>
</dbReference>
<feature type="binding site" evidence="3">
    <location>
        <position position="108"/>
    </location>
    <ligand>
        <name>Mg(2+)</name>
        <dbReference type="ChEBI" id="CHEBI:18420"/>
    </ligand>
</feature>
<dbReference type="InterPro" id="IPR037143">
    <property type="entry name" value="4-PPantetheinyl_Trfase_dom_sf"/>
</dbReference>